<name>B6GCV9_9ACTN</name>
<evidence type="ECO:0000313" key="2">
    <source>
        <dbReference type="Proteomes" id="UP000003560"/>
    </source>
</evidence>
<proteinExistence type="predicted"/>
<organism evidence="1 2">
    <name type="scientific">Collinsella stercoris DSM 13279</name>
    <dbReference type="NCBI Taxonomy" id="445975"/>
    <lineage>
        <taxon>Bacteria</taxon>
        <taxon>Bacillati</taxon>
        <taxon>Actinomycetota</taxon>
        <taxon>Coriobacteriia</taxon>
        <taxon>Coriobacteriales</taxon>
        <taxon>Coriobacteriaceae</taxon>
        <taxon>Collinsella</taxon>
    </lineage>
</organism>
<evidence type="ECO:0000313" key="1">
    <source>
        <dbReference type="EMBL" id="EEA89871.1"/>
    </source>
</evidence>
<dbReference type="HOGENOM" id="CLU_3151668_0_0_11"/>
<reference evidence="1 2" key="2">
    <citation type="submission" date="2008-10" db="EMBL/GenBank/DDBJ databases">
        <authorList>
            <person name="Fulton L."/>
            <person name="Clifton S."/>
            <person name="Fulton B."/>
            <person name="Xu J."/>
            <person name="Minx P."/>
            <person name="Pepin K.H."/>
            <person name="Johnson M."/>
            <person name="Thiruvilangam P."/>
            <person name="Bhonagiri V."/>
            <person name="Nash W.E."/>
            <person name="Mardis E.R."/>
            <person name="Wilson R.K."/>
        </authorList>
    </citation>
    <scope>NUCLEOTIDE SEQUENCE [LARGE SCALE GENOMIC DNA]</scope>
    <source>
        <strain evidence="1 2">DSM 13279</strain>
    </source>
</reference>
<dbReference type="AlphaFoldDB" id="B6GCV9"/>
<dbReference type="EMBL" id="ABXJ01000111">
    <property type="protein sequence ID" value="EEA89871.1"/>
    <property type="molecule type" value="Genomic_DNA"/>
</dbReference>
<keyword evidence="2" id="KW-1185">Reference proteome</keyword>
<dbReference type="STRING" id="445975.COLSTE_01936"/>
<reference evidence="1 2" key="1">
    <citation type="submission" date="2008-10" db="EMBL/GenBank/DDBJ databases">
        <title>Draft genome sequence of Collinsella stercoris (DSM 13279).</title>
        <authorList>
            <person name="Sudarsanam P."/>
            <person name="Ley R."/>
            <person name="Guruge J."/>
            <person name="Turnbaugh P.J."/>
            <person name="Mahowald M."/>
            <person name="Liep D."/>
            <person name="Gordon J."/>
        </authorList>
    </citation>
    <scope>NUCLEOTIDE SEQUENCE [LARGE SCALE GENOMIC DNA]</scope>
    <source>
        <strain evidence="1 2">DSM 13279</strain>
    </source>
</reference>
<protein>
    <submittedName>
        <fullName evidence="1">Uncharacterized protein</fullName>
    </submittedName>
</protein>
<sequence length="48" mass="5428">MMHEAHIHSTRTRPSRGLFGCASSISIERRLGTSDLSRHVSRQRKPPS</sequence>
<comment type="caution">
    <text evidence="1">The sequence shown here is derived from an EMBL/GenBank/DDBJ whole genome shotgun (WGS) entry which is preliminary data.</text>
</comment>
<gene>
    <name evidence="1" type="ORF">COLSTE_01936</name>
</gene>
<accession>B6GCV9</accession>
<dbReference type="Proteomes" id="UP000003560">
    <property type="component" value="Unassembled WGS sequence"/>
</dbReference>